<organism evidence="1">
    <name type="scientific">Arundo donax</name>
    <name type="common">Giant reed</name>
    <name type="synonym">Donax arundinaceus</name>
    <dbReference type="NCBI Taxonomy" id="35708"/>
    <lineage>
        <taxon>Eukaryota</taxon>
        <taxon>Viridiplantae</taxon>
        <taxon>Streptophyta</taxon>
        <taxon>Embryophyta</taxon>
        <taxon>Tracheophyta</taxon>
        <taxon>Spermatophyta</taxon>
        <taxon>Magnoliopsida</taxon>
        <taxon>Liliopsida</taxon>
        <taxon>Poales</taxon>
        <taxon>Poaceae</taxon>
        <taxon>PACMAD clade</taxon>
        <taxon>Arundinoideae</taxon>
        <taxon>Arundineae</taxon>
        <taxon>Arundo</taxon>
    </lineage>
</organism>
<sequence length="69" mass="7916">MISLVLISKLLPGNKSWLNSTKQKHLIDRECTRPRSNSSIKRYMSIGHLASNGNSLTRSFFAWTPFLHE</sequence>
<proteinExistence type="predicted"/>
<accession>A0A0A9F8R0</accession>
<protein>
    <submittedName>
        <fullName evidence="1">Uncharacterized protein</fullName>
    </submittedName>
</protein>
<reference evidence="1" key="1">
    <citation type="submission" date="2014-09" db="EMBL/GenBank/DDBJ databases">
        <authorList>
            <person name="Magalhaes I.L.F."/>
            <person name="Oliveira U."/>
            <person name="Santos F.R."/>
            <person name="Vidigal T.H.D.A."/>
            <person name="Brescovit A.D."/>
            <person name="Santos A.J."/>
        </authorList>
    </citation>
    <scope>NUCLEOTIDE SEQUENCE</scope>
    <source>
        <tissue evidence="1">Shoot tissue taken approximately 20 cm above the soil surface</tissue>
    </source>
</reference>
<dbReference type="EMBL" id="GBRH01189169">
    <property type="protein sequence ID" value="JAE08727.1"/>
    <property type="molecule type" value="Transcribed_RNA"/>
</dbReference>
<evidence type="ECO:0000313" key="1">
    <source>
        <dbReference type="EMBL" id="JAE08727.1"/>
    </source>
</evidence>
<name>A0A0A9F8R0_ARUDO</name>
<dbReference type="AlphaFoldDB" id="A0A0A9F8R0"/>
<reference evidence="1" key="2">
    <citation type="journal article" date="2015" name="Data Brief">
        <title>Shoot transcriptome of the giant reed, Arundo donax.</title>
        <authorList>
            <person name="Barrero R.A."/>
            <person name="Guerrero F.D."/>
            <person name="Moolhuijzen P."/>
            <person name="Goolsby J.A."/>
            <person name="Tidwell J."/>
            <person name="Bellgard S.E."/>
            <person name="Bellgard M.I."/>
        </authorList>
    </citation>
    <scope>NUCLEOTIDE SEQUENCE</scope>
    <source>
        <tissue evidence="1">Shoot tissue taken approximately 20 cm above the soil surface</tissue>
    </source>
</reference>